<evidence type="ECO:0000313" key="1">
    <source>
        <dbReference type="EMBL" id="CZF82582.1"/>
    </source>
</evidence>
<dbReference type="RefSeq" id="WP_062664822.1">
    <property type="nucleotide sequence ID" value="NZ_FIZX01000002.1"/>
</dbReference>
<sequence>MAGIFSFKCSSCEEIHEGSPSFAYRAPDPWLDQPDEVREAGKLGDDLCYYKDGDGYHYFARVILEIPIHGVTDPFMWGVWVSLSEKSYDHYIATWDEPEDGMGYFGWFCNRLPYYESTHSLATDVTPQPDGQRPTLTLHETKHELYEDFTHGISIEKAQKIAEICMHG</sequence>
<name>A0A128F724_9GAMM</name>
<evidence type="ECO:0008006" key="3">
    <source>
        <dbReference type="Google" id="ProtNLM"/>
    </source>
</evidence>
<reference evidence="2" key="1">
    <citation type="submission" date="2016-02" db="EMBL/GenBank/DDBJ databases">
        <authorList>
            <person name="Rodrigo-Torres Lidia"/>
            <person name="Arahal R.David."/>
        </authorList>
    </citation>
    <scope>NUCLEOTIDE SEQUENCE [LARGE SCALE GENOMIC DNA]</scope>
    <source>
        <strain evidence="2">CECT 9029</strain>
    </source>
</reference>
<evidence type="ECO:0000313" key="2">
    <source>
        <dbReference type="Proteomes" id="UP000071641"/>
    </source>
</evidence>
<dbReference type="OrthoDB" id="4404538at2"/>
<protein>
    <recommendedName>
        <fullName evidence="3">DUF2199 domain-containing protein</fullName>
    </recommendedName>
</protein>
<dbReference type="EMBL" id="FIZX01000002">
    <property type="protein sequence ID" value="CZF82582.1"/>
    <property type="molecule type" value="Genomic_DNA"/>
</dbReference>
<dbReference type="Pfam" id="PF09965">
    <property type="entry name" value="DUF2199"/>
    <property type="match status" value="1"/>
</dbReference>
<organism evidence="1 2">
    <name type="scientific">Grimontia celer</name>
    <dbReference type="NCBI Taxonomy" id="1796497"/>
    <lineage>
        <taxon>Bacteria</taxon>
        <taxon>Pseudomonadati</taxon>
        <taxon>Pseudomonadota</taxon>
        <taxon>Gammaproteobacteria</taxon>
        <taxon>Vibrionales</taxon>
        <taxon>Vibrionaceae</taxon>
        <taxon>Grimontia</taxon>
    </lineage>
</organism>
<gene>
    <name evidence="1" type="ORF">GCE9029_03312</name>
</gene>
<proteinExistence type="predicted"/>
<accession>A0A128F724</accession>
<keyword evidence="2" id="KW-1185">Reference proteome</keyword>
<dbReference type="STRING" id="1796497.GCE9029_03312"/>
<dbReference type="AlphaFoldDB" id="A0A128F724"/>
<dbReference type="InterPro" id="IPR018697">
    <property type="entry name" value="DUF2199"/>
</dbReference>
<dbReference type="Proteomes" id="UP000071641">
    <property type="component" value="Unassembled WGS sequence"/>
</dbReference>